<evidence type="ECO:0000313" key="2">
    <source>
        <dbReference type="Proteomes" id="UP001157502"/>
    </source>
</evidence>
<evidence type="ECO:0000313" key="1">
    <source>
        <dbReference type="EMBL" id="KAJ8007319.1"/>
    </source>
</evidence>
<accession>A0ACC2GU56</accession>
<name>A0ACC2GU56_DALPE</name>
<dbReference type="EMBL" id="CM055736">
    <property type="protein sequence ID" value="KAJ8007319.1"/>
    <property type="molecule type" value="Genomic_DNA"/>
</dbReference>
<keyword evidence="2" id="KW-1185">Reference proteome</keyword>
<sequence length="107" mass="11642">MMTTPEPWLCNQKTRRDRFNSSVESGEEGLGRRPGPRGTKHWHGLTARTAHFNPGGGGGQLLFDLTGAVGAPQARGVAARDRRVPVVCPSTRPVYLGKRNVDLANYC</sequence>
<proteinExistence type="predicted"/>
<gene>
    <name evidence="1" type="ORF">DPEC_G00116300</name>
</gene>
<dbReference type="Proteomes" id="UP001157502">
    <property type="component" value="Chromosome 9"/>
</dbReference>
<organism evidence="1 2">
    <name type="scientific">Dallia pectoralis</name>
    <name type="common">Alaska blackfish</name>
    <dbReference type="NCBI Taxonomy" id="75939"/>
    <lineage>
        <taxon>Eukaryota</taxon>
        <taxon>Metazoa</taxon>
        <taxon>Chordata</taxon>
        <taxon>Craniata</taxon>
        <taxon>Vertebrata</taxon>
        <taxon>Euteleostomi</taxon>
        <taxon>Actinopterygii</taxon>
        <taxon>Neopterygii</taxon>
        <taxon>Teleostei</taxon>
        <taxon>Protacanthopterygii</taxon>
        <taxon>Esociformes</taxon>
        <taxon>Umbridae</taxon>
        <taxon>Dallia</taxon>
    </lineage>
</organism>
<comment type="caution">
    <text evidence="1">The sequence shown here is derived from an EMBL/GenBank/DDBJ whole genome shotgun (WGS) entry which is preliminary data.</text>
</comment>
<protein>
    <submittedName>
        <fullName evidence="1">Uncharacterized protein</fullName>
    </submittedName>
</protein>
<reference evidence="1" key="1">
    <citation type="submission" date="2021-05" db="EMBL/GenBank/DDBJ databases">
        <authorList>
            <person name="Pan Q."/>
            <person name="Jouanno E."/>
            <person name="Zahm M."/>
            <person name="Klopp C."/>
            <person name="Cabau C."/>
            <person name="Louis A."/>
            <person name="Berthelot C."/>
            <person name="Parey E."/>
            <person name="Roest Crollius H."/>
            <person name="Montfort J."/>
            <person name="Robinson-Rechavi M."/>
            <person name="Bouchez O."/>
            <person name="Lampietro C."/>
            <person name="Lopez Roques C."/>
            <person name="Donnadieu C."/>
            <person name="Postlethwait J."/>
            <person name="Bobe J."/>
            <person name="Dillon D."/>
            <person name="Chandos A."/>
            <person name="von Hippel F."/>
            <person name="Guiguen Y."/>
        </authorList>
    </citation>
    <scope>NUCLEOTIDE SEQUENCE</scope>
    <source>
        <strain evidence="1">YG-Jan2019</strain>
    </source>
</reference>